<gene>
    <name evidence="16" type="ORF">VP01_6325g2</name>
</gene>
<dbReference type="GO" id="GO:0004519">
    <property type="term" value="F:endonuclease activity"/>
    <property type="evidence" value="ECO:0007669"/>
    <property type="project" value="UniProtKB-KW"/>
</dbReference>
<evidence type="ECO:0000256" key="10">
    <source>
        <dbReference type="ARBA" id="ARBA00022918"/>
    </source>
</evidence>
<dbReference type="PANTHER" id="PTHR42648:SF11">
    <property type="entry name" value="TRANSPOSON TY4-P GAG-POL POLYPROTEIN"/>
    <property type="match status" value="1"/>
</dbReference>
<evidence type="ECO:0000256" key="14">
    <source>
        <dbReference type="ARBA" id="ARBA00049244"/>
    </source>
</evidence>
<evidence type="ECO:0000256" key="6">
    <source>
        <dbReference type="ARBA" id="ARBA00022801"/>
    </source>
</evidence>
<evidence type="ECO:0000313" key="16">
    <source>
        <dbReference type="EMBL" id="KNZ47542.1"/>
    </source>
</evidence>
<comment type="catalytic activity">
    <reaction evidence="14">
        <text>DNA(n) + a 2'-deoxyribonucleoside 5'-triphosphate = DNA(n+1) + diphosphate</text>
        <dbReference type="Rhea" id="RHEA:22508"/>
        <dbReference type="Rhea" id="RHEA-COMP:17339"/>
        <dbReference type="Rhea" id="RHEA-COMP:17340"/>
        <dbReference type="ChEBI" id="CHEBI:33019"/>
        <dbReference type="ChEBI" id="CHEBI:61560"/>
        <dbReference type="ChEBI" id="CHEBI:173112"/>
        <dbReference type="EC" id="2.7.7.7"/>
    </reaction>
</comment>
<keyword evidence="2" id="KW-0548">Nucleotidyltransferase</keyword>
<keyword evidence="7" id="KW-0460">Magnesium</keyword>
<reference evidence="16 17" key="1">
    <citation type="submission" date="2015-08" db="EMBL/GenBank/DDBJ databases">
        <title>Next Generation Sequencing and Analysis of the Genome of Puccinia sorghi L Schw, the Causal Agent of Maize Common Rust.</title>
        <authorList>
            <person name="Rochi L."/>
            <person name="Burguener G."/>
            <person name="Darino M."/>
            <person name="Turjanski A."/>
            <person name="Kreff E."/>
            <person name="Dieguez M.J."/>
            <person name="Sacco F."/>
        </authorList>
    </citation>
    <scope>NUCLEOTIDE SEQUENCE [LARGE SCALE GENOMIC DNA]</scope>
    <source>
        <strain evidence="16 17">RO10H11247</strain>
    </source>
</reference>
<evidence type="ECO:0000256" key="2">
    <source>
        <dbReference type="ARBA" id="ARBA00022695"/>
    </source>
</evidence>
<evidence type="ECO:0000256" key="5">
    <source>
        <dbReference type="ARBA" id="ARBA00022759"/>
    </source>
</evidence>
<dbReference type="GO" id="GO:0003723">
    <property type="term" value="F:RNA binding"/>
    <property type="evidence" value="ECO:0007669"/>
    <property type="project" value="UniProtKB-KW"/>
</dbReference>
<dbReference type="EMBL" id="LAVV01011636">
    <property type="protein sequence ID" value="KNZ47542.1"/>
    <property type="molecule type" value="Genomic_DNA"/>
</dbReference>
<sequence length="121" mass="14029">KLKFFLMDGGGEFASKKFTDWMKDRRITHQHSRSYELEQNGAAERLHRTVGDMAFTVLIGSGLPDKFWSFAYMWDYFTHNRIVNSLTGNKTRLELTFGQTPVFDQLCTSGEVAFVHKPHHL</sequence>
<dbReference type="InterPro" id="IPR001584">
    <property type="entry name" value="Integrase_cat-core"/>
</dbReference>
<feature type="non-terminal residue" evidence="16">
    <location>
        <position position="1"/>
    </location>
</feature>
<keyword evidence="6" id="KW-0378">Hydrolase</keyword>
<dbReference type="GO" id="GO:0032196">
    <property type="term" value="P:transposition"/>
    <property type="evidence" value="ECO:0007669"/>
    <property type="project" value="UniProtKB-KW"/>
</dbReference>
<keyword evidence="5" id="KW-0255">Endonuclease</keyword>
<accession>A0A0L6UH08</accession>
<comment type="caution">
    <text evidence="16">The sequence shown here is derived from an EMBL/GenBank/DDBJ whole genome shotgun (WGS) entry which is preliminary data.</text>
</comment>
<organism evidence="16 17">
    <name type="scientific">Puccinia sorghi</name>
    <dbReference type="NCBI Taxonomy" id="27349"/>
    <lineage>
        <taxon>Eukaryota</taxon>
        <taxon>Fungi</taxon>
        <taxon>Dikarya</taxon>
        <taxon>Basidiomycota</taxon>
        <taxon>Pucciniomycotina</taxon>
        <taxon>Pucciniomycetes</taxon>
        <taxon>Pucciniales</taxon>
        <taxon>Pucciniaceae</taxon>
        <taxon>Puccinia</taxon>
    </lineage>
</organism>
<dbReference type="AlphaFoldDB" id="A0A0L6UH08"/>
<proteinExistence type="predicted"/>
<dbReference type="OrthoDB" id="4096181at2759"/>
<keyword evidence="11" id="KW-0808">Transferase</keyword>
<keyword evidence="9" id="KW-0229">DNA integration</keyword>
<keyword evidence="12" id="KW-0233">DNA recombination</keyword>
<dbReference type="Proteomes" id="UP000037035">
    <property type="component" value="Unassembled WGS sequence"/>
</dbReference>
<evidence type="ECO:0000256" key="3">
    <source>
        <dbReference type="ARBA" id="ARBA00022722"/>
    </source>
</evidence>
<evidence type="ECO:0000256" key="1">
    <source>
        <dbReference type="ARBA" id="ARBA00022578"/>
    </source>
</evidence>
<dbReference type="Gene3D" id="3.30.420.10">
    <property type="entry name" value="Ribonuclease H-like superfamily/Ribonuclease H"/>
    <property type="match status" value="1"/>
</dbReference>
<evidence type="ECO:0000259" key="15">
    <source>
        <dbReference type="PROSITE" id="PS50994"/>
    </source>
</evidence>
<dbReference type="InterPro" id="IPR039537">
    <property type="entry name" value="Retrotran_Ty1/copia-like"/>
</dbReference>
<feature type="domain" description="Integrase catalytic" evidence="15">
    <location>
        <begin position="1"/>
        <end position="100"/>
    </location>
</feature>
<dbReference type="GO" id="GO:0015074">
    <property type="term" value="P:DNA integration"/>
    <property type="evidence" value="ECO:0007669"/>
    <property type="project" value="UniProtKB-KW"/>
</dbReference>
<keyword evidence="4" id="KW-0479">Metal-binding</keyword>
<keyword evidence="8" id="KW-0694">RNA-binding</keyword>
<keyword evidence="3" id="KW-0540">Nuclease</keyword>
<evidence type="ECO:0000256" key="11">
    <source>
        <dbReference type="ARBA" id="ARBA00022932"/>
    </source>
</evidence>
<evidence type="ECO:0000256" key="9">
    <source>
        <dbReference type="ARBA" id="ARBA00022908"/>
    </source>
</evidence>
<dbReference type="GO" id="GO:0003964">
    <property type="term" value="F:RNA-directed DNA polymerase activity"/>
    <property type="evidence" value="ECO:0007669"/>
    <property type="project" value="UniProtKB-KW"/>
</dbReference>
<evidence type="ECO:0000313" key="17">
    <source>
        <dbReference type="Proteomes" id="UP000037035"/>
    </source>
</evidence>
<evidence type="ECO:0000256" key="8">
    <source>
        <dbReference type="ARBA" id="ARBA00022884"/>
    </source>
</evidence>
<dbReference type="PANTHER" id="PTHR42648">
    <property type="entry name" value="TRANSPOSASE, PUTATIVE-RELATED"/>
    <property type="match status" value="1"/>
</dbReference>
<evidence type="ECO:0000256" key="13">
    <source>
        <dbReference type="ARBA" id="ARBA00048173"/>
    </source>
</evidence>
<dbReference type="SUPFAM" id="SSF53098">
    <property type="entry name" value="Ribonuclease H-like"/>
    <property type="match status" value="1"/>
</dbReference>
<protein>
    <recommendedName>
        <fullName evidence="15">Integrase catalytic domain-containing protein</fullName>
    </recommendedName>
</protein>
<keyword evidence="1" id="KW-0815">Transposition</keyword>
<dbReference type="STRING" id="27349.A0A0L6UH08"/>
<keyword evidence="17" id="KW-1185">Reference proteome</keyword>
<evidence type="ECO:0000256" key="12">
    <source>
        <dbReference type="ARBA" id="ARBA00023172"/>
    </source>
</evidence>
<evidence type="ECO:0000256" key="7">
    <source>
        <dbReference type="ARBA" id="ARBA00022842"/>
    </source>
</evidence>
<comment type="catalytic activity">
    <reaction evidence="13">
        <text>DNA(n) + a 2'-deoxyribonucleoside 5'-triphosphate = DNA(n+1) + diphosphate</text>
        <dbReference type="Rhea" id="RHEA:22508"/>
        <dbReference type="Rhea" id="RHEA-COMP:17339"/>
        <dbReference type="Rhea" id="RHEA-COMP:17340"/>
        <dbReference type="ChEBI" id="CHEBI:33019"/>
        <dbReference type="ChEBI" id="CHEBI:61560"/>
        <dbReference type="ChEBI" id="CHEBI:173112"/>
        <dbReference type="EC" id="2.7.7.49"/>
    </reaction>
</comment>
<dbReference type="PROSITE" id="PS50994">
    <property type="entry name" value="INTEGRASE"/>
    <property type="match status" value="1"/>
</dbReference>
<dbReference type="GO" id="GO:0006310">
    <property type="term" value="P:DNA recombination"/>
    <property type="evidence" value="ECO:0007669"/>
    <property type="project" value="UniProtKB-KW"/>
</dbReference>
<dbReference type="InterPro" id="IPR012337">
    <property type="entry name" value="RNaseH-like_sf"/>
</dbReference>
<keyword evidence="11" id="KW-0239">DNA-directed DNA polymerase</keyword>
<dbReference type="GO" id="GO:0016787">
    <property type="term" value="F:hydrolase activity"/>
    <property type="evidence" value="ECO:0007669"/>
    <property type="project" value="UniProtKB-KW"/>
</dbReference>
<dbReference type="GO" id="GO:0005634">
    <property type="term" value="C:nucleus"/>
    <property type="evidence" value="ECO:0007669"/>
    <property type="project" value="UniProtKB-ARBA"/>
</dbReference>
<dbReference type="InterPro" id="IPR036397">
    <property type="entry name" value="RNaseH_sf"/>
</dbReference>
<dbReference type="GO" id="GO:0046872">
    <property type="term" value="F:metal ion binding"/>
    <property type="evidence" value="ECO:0007669"/>
    <property type="project" value="UniProtKB-KW"/>
</dbReference>
<dbReference type="GO" id="GO:0003887">
    <property type="term" value="F:DNA-directed DNA polymerase activity"/>
    <property type="evidence" value="ECO:0007669"/>
    <property type="project" value="UniProtKB-KW"/>
</dbReference>
<name>A0A0L6UH08_9BASI</name>
<evidence type="ECO:0000256" key="4">
    <source>
        <dbReference type="ARBA" id="ARBA00022723"/>
    </source>
</evidence>
<keyword evidence="10" id="KW-0695">RNA-directed DNA polymerase</keyword>
<dbReference type="VEuPathDB" id="FungiDB:VP01_6325g2"/>